<dbReference type="Gene3D" id="2.60.40.10">
    <property type="entry name" value="Immunoglobulins"/>
    <property type="match status" value="1"/>
</dbReference>
<evidence type="ECO:0000313" key="5">
    <source>
        <dbReference type="RefSeq" id="XP_045556635.1"/>
    </source>
</evidence>
<feature type="signal peptide" evidence="3">
    <location>
        <begin position="1"/>
        <end position="20"/>
    </location>
</feature>
<feature type="chain" id="PRO_5046412308" evidence="3">
    <location>
        <begin position="21"/>
        <end position="260"/>
    </location>
</feature>
<reference evidence="5" key="1">
    <citation type="submission" date="2025-08" db="UniProtKB">
        <authorList>
            <consortium name="RefSeq"/>
        </authorList>
    </citation>
    <scope>IDENTIFICATION</scope>
</reference>
<dbReference type="InterPro" id="IPR013783">
    <property type="entry name" value="Ig-like_fold"/>
</dbReference>
<keyword evidence="2" id="KW-1133">Transmembrane helix</keyword>
<organism evidence="4 5">
    <name type="scientific">Salmo salar</name>
    <name type="common">Atlantic salmon</name>
    <dbReference type="NCBI Taxonomy" id="8030"/>
    <lineage>
        <taxon>Eukaryota</taxon>
        <taxon>Metazoa</taxon>
        <taxon>Chordata</taxon>
        <taxon>Craniata</taxon>
        <taxon>Vertebrata</taxon>
        <taxon>Euteleostomi</taxon>
        <taxon>Actinopterygii</taxon>
        <taxon>Neopterygii</taxon>
        <taxon>Teleostei</taxon>
        <taxon>Protacanthopterygii</taxon>
        <taxon>Salmoniformes</taxon>
        <taxon>Salmonidae</taxon>
        <taxon>Salmoninae</taxon>
        <taxon>Salmo</taxon>
    </lineage>
</organism>
<dbReference type="Proteomes" id="UP001652741">
    <property type="component" value="Chromosome ssa02"/>
</dbReference>
<gene>
    <name evidence="5" type="primary">LOC123728690</name>
</gene>
<feature type="transmembrane region" description="Helical" evidence="2">
    <location>
        <begin position="135"/>
        <end position="160"/>
    </location>
</feature>
<dbReference type="SUPFAM" id="SSF48726">
    <property type="entry name" value="Immunoglobulin"/>
    <property type="match status" value="1"/>
</dbReference>
<dbReference type="RefSeq" id="XP_045556635.1">
    <property type="nucleotide sequence ID" value="XM_045700679.1"/>
</dbReference>
<keyword evidence="3" id="KW-0732">Signal</keyword>
<evidence type="ECO:0000313" key="4">
    <source>
        <dbReference type="Proteomes" id="UP001652741"/>
    </source>
</evidence>
<keyword evidence="4" id="KW-1185">Reference proteome</keyword>
<dbReference type="InterPro" id="IPR036179">
    <property type="entry name" value="Ig-like_dom_sf"/>
</dbReference>
<proteinExistence type="predicted"/>
<sequence length="260" mass="28098">MVASVVVFLTMAILSVYCAGLEVLPPGPANGTLGGNVFFKTTINPTTLSAIVWTFGDPPVIIVDFLSSEGPVTGEGYVGRISLDNSTGSLELLKLTIADNGEYRVILRESDLMYLSNTSLNVYAEGSLTPDGLSVVVITGIVIIVLLVVEVAVSVAVYFIKKNGSNVEPMHRGGSQQHVYENPSPVYENPSPVYENPSPENTSPVYENPSPVYENPSPVRDNTQQNQSPPLPLTVSKTWDVSVHICILLQSYCNKQDYFA</sequence>
<protein>
    <submittedName>
        <fullName evidence="5">Uncharacterized protein isoform X1</fullName>
    </submittedName>
</protein>
<keyword evidence="2" id="KW-0812">Transmembrane</keyword>
<evidence type="ECO:0000256" key="2">
    <source>
        <dbReference type="SAM" id="Phobius"/>
    </source>
</evidence>
<feature type="region of interest" description="Disordered" evidence="1">
    <location>
        <begin position="170"/>
        <end position="231"/>
    </location>
</feature>
<evidence type="ECO:0000256" key="1">
    <source>
        <dbReference type="SAM" id="MobiDB-lite"/>
    </source>
</evidence>
<dbReference type="GeneID" id="123728690"/>
<evidence type="ECO:0000256" key="3">
    <source>
        <dbReference type="SAM" id="SignalP"/>
    </source>
</evidence>
<accession>A0ABM3DCU0</accession>
<name>A0ABM3DCU0_SALSA</name>
<keyword evidence="2" id="KW-0472">Membrane</keyword>